<dbReference type="PROSITE" id="PS51707">
    <property type="entry name" value="CYTH"/>
    <property type="match status" value="1"/>
</dbReference>
<organism evidence="2 3">
    <name type="scientific">Flavonifractor plautii</name>
    <name type="common">Fusobacterium plautii</name>
    <dbReference type="NCBI Taxonomy" id="292800"/>
    <lineage>
        <taxon>Bacteria</taxon>
        <taxon>Bacillati</taxon>
        <taxon>Bacillota</taxon>
        <taxon>Clostridia</taxon>
        <taxon>Eubacteriales</taxon>
        <taxon>Oscillospiraceae</taxon>
        <taxon>Flavonifractor</taxon>
    </lineage>
</organism>
<dbReference type="AlphaFoldDB" id="A0AAX1KN67"/>
<dbReference type="EMBL" id="CP065315">
    <property type="protein sequence ID" value="QQR07271.1"/>
    <property type="molecule type" value="Genomic_DNA"/>
</dbReference>
<reference evidence="2 3" key="1">
    <citation type="submission" date="2020-11" db="EMBL/GenBank/DDBJ databases">
        <title>Closed and high quality bacterial genomes of the OMM12 community.</title>
        <authorList>
            <person name="Marbouty M."/>
            <person name="Lamy-Besnier Q."/>
            <person name="Debarbieux L."/>
            <person name="Koszul R."/>
        </authorList>
    </citation>
    <scope>NUCLEOTIDE SEQUENCE [LARGE SCALE GENOMIC DNA]</scope>
    <source>
        <strain evidence="2 3">YL31</strain>
    </source>
</reference>
<dbReference type="SUPFAM" id="SSF55154">
    <property type="entry name" value="CYTH-like phosphatases"/>
    <property type="match status" value="1"/>
</dbReference>
<protein>
    <recommendedName>
        <fullName evidence="1">CYTH domain-containing protein</fullName>
    </recommendedName>
</protein>
<dbReference type="RefSeq" id="WP_054339088.1">
    <property type="nucleotide sequence ID" value="NZ_AP031431.1"/>
</dbReference>
<evidence type="ECO:0000313" key="2">
    <source>
        <dbReference type="EMBL" id="QQR07271.1"/>
    </source>
</evidence>
<dbReference type="InterPro" id="IPR033469">
    <property type="entry name" value="CYTH-like_dom_sf"/>
</dbReference>
<gene>
    <name evidence="2" type="ORF">I5Q84_07270</name>
</gene>
<accession>A0AAX1KN67</accession>
<evidence type="ECO:0000259" key="1">
    <source>
        <dbReference type="PROSITE" id="PS51707"/>
    </source>
</evidence>
<dbReference type="Proteomes" id="UP000595792">
    <property type="component" value="Chromosome"/>
</dbReference>
<dbReference type="KEGG" id="fpla:A4U99_01975"/>
<name>A0AAX1KN67_FLAPL</name>
<dbReference type="Gene3D" id="2.40.320.10">
    <property type="entry name" value="Hypothetical Protein Pfu-838710-001"/>
    <property type="match status" value="1"/>
</dbReference>
<evidence type="ECO:0000313" key="3">
    <source>
        <dbReference type="Proteomes" id="UP000595792"/>
    </source>
</evidence>
<proteinExistence type="predicted"/>
<sequence>MEIERRWLVEGWPALTPSSVLQMDQGYFAVRPAIRIRREAVLGGETRYILCFKGGAGLAREEVEVDVDEGRYLRLRAMLSGPMIEKEQRRYPLPGGLTLEVNQVDPALESGFYYAEVEFDTEAAALAWTPPEALTAYLSHEVTGQPGESMAAYWSRTRRT</sequence>
<dbReference type="InterPro" id="IPR023577">
    <property type="entry name" value="CYTH_domain"/>
</dbReference>
<feature type="domain" description="CYTH" evidence="1">
    <location>
        <begin position="1"/>
        <end position="160"/>
    </location>
</feature>